<dbReference type="PANTHER" id="PTHR23099:SF0">
    <property type="entry name" value="GERM CELL NUCLEAR ACIDIC PROTEIN"/>
    <property type="match status" value="1"/>
</dbReference>
<evidence type="ECO:0000259" key="2">
    <source>
        <dbReference type="SMART" id="SM00731"/>
    </source>
</evidence>
<accession>A0AA43TN46</accession>
<dbReference type="AlphaFoldDB" id="A0AA43TN46"/>
<reference evidence="3" key="1">
    <citation type="journal article" date="2023" name="Genome Biol. Evol.">
        <title>First Whole Genome Sequence and Flow Cytometry Genome Size Data for the Lichen-Forming Fungus Ramalina farinacea (Ascomycota).</title>
        <authorList>
            <person name="Llewellyn T."/>
            <person name="Mian S."/>
            <person name="Hill R."/>
            <person name="Leitch I.J."/>
            <person name="Gaya E."/>
        </authorList>
    </citation>
    <scope>NUCLEOTIDE SEQUENCE</scope>
    <source>
        <strain evidence="3">LIQ254RAFAR</strain>
    </source>
</reference>
<dbReference type="InterPro" id="IPR006640">
    <property type="entry name" value="SprT-like_domain"/>
</dbReference>
<dbReference type="GO" id="GO:0006950">
    <property type="term" value="P:response to stress"/>
    <property type="evidence" value="ECO:0007669"/>
    <property type="project" value="UniProtKB-ARBA"/>
</dbReference>
<sequence>MARLNQYTVADSEDELPDLGSLLLSDVVTDPPRNVQQQPVGRKAQRSPRKGAAAASPRKEHNRRDDTRGKNEERKLEVKDVLQAENDTIICLPAPVDTPKLLWPSSSRESVGRQQSPLRSSPRSNAKANVDYSKLYHGDVSDSASCSEEDDSFTDLSGFIVSDTESVGSEELDDRRQERVKKTGGRSRGKGQERSQSRREERDLISDFLGLKTDGSGPSNALPHRSHDAEPLQWSDSPEPDDEPAEVINDWNDQYSPRKTPATTRRNRFISLEDSDGEITPCSSPRKSPTKSPTKPDKAAIARRKAFNSQKHNIAASFLAEVDQTITNGQVSQLAESTGGIRLIWSKKLSSTAGRANWRRETVRHRSSASSDSSTTTAATPTTNVRHHASIELAEKVIDDENRLINVIAHEYCHLANFMVSHVKNNPHGKEFKAWAAKCTSAFGDRGVEVTTKHSYDISYKYIWQCANPMCGIEYKRHSKSIDPAKHSCGNCKGKLVQVLPVPRKGLEAGGEGGGKKRSEYQEFVKVGYERVRRSNPGMGFGEVMAILGREFREMKGKGKDGGTKVIVQEVPEETSRDGADDDNDVDGVLTKLKAINLVD</sequence>
<evidence type="ECO:0000313" key="4">
    <source>
        <dbReference type="Proteomes" id="UP001161017"/>
    </source>
</evidence>
<name>A0AA43TN46_9LECA</name>
<dbReference type="Pfam" id="PF10263">
    <property type="entry name" value="SprT-like"/>
    <property type="match status" value="1"/>
</dbReference>
<organism evidence="3 4">
    <name type="scientific">Ramalina farinacea</name>
    <dbReference type="NCBI Taxonomy" id="258253"/>
    <lineage>
        <taxon>Eukaryota</taxon>
        <taxon>Fungi</taxon>
        <taxon>Dikarya</taxon>
        <taxon>Ascomycota</taxon>
        <taxon>Pezizomycotina</taxon>
        <taxon>Lecanoromycetes</taxon>
        <taxon>OSLEUM clade</taxon>
        <taxon>Lecanoromycetidae</taxon>
        <taxon>Lecanorales</taxon>
        <taxon>Lecanorineae</taxon>
        <taxon>Ramalinaceae</taxon>
        <taxon>Ramalina</taxon>
    </lineage>
</organism>
<dbReference type="Pfam" id="PF17283">
    <property type="entry name" value="Zn_ribbon_SprT"/>
    <property type="match status" value="1"/>
</dbReference>
<evidence type="ECO:0000313" key="3">
    <source>
        <dbReference type="EMBL" id="MDI1485011.1"/>
    </source>
</evidence>
<comment type="caution">
    <text evidence="3">The sequence shown here is derived from an EMBL/GenBank/DDBJ whole genome shotgun (WGS) entry which is preliminary data.</text>
</comment>
<feature type="region of interest" description="Disordered" evidence="1">
    <location>
        <begin position="355"/>
        <end position="386"/>
    </location>
</feature>
<feature type="compositionally biased region" description="Polar residues" evidence="1">
    <location>
        <begin position="251"/>
        <end position="264"/>
    </location>
</feature>
<feature type="region of interest" description="Disordered" evidence="1">
    <location>
        <begin position="1"/>
        <end position="130"/>
    </location>
</feature>
<dbReference type="Proteomes" id="UP001161017">
    <property type="component" value="Unassembled WGS sequence"/>
</dbReference>
<keyword evidence="4" id="KW-1185">Reference proteome</keyword>
<dbReference type="EMBL" id="JAPUFD010000001">
    <property type="protein sequence ID" value="MDI1485011.1"/>
    <property type="molecule type" value="Genomic_DNA"/>
</dbReference>
<feature type="region of interest" description="Disordered" evidence="1">
    <location>
        <begin position="163"/>
        <end position="297"/>
    </location>
</feature>
<dbReference type="InterPro" id="IPR035240">
    <property type="entry name" value="SprT_Zn_ribbon"/>
</dbReference>
<feature type="compositionally biased region" description="Low complexity" evidence="1">
    <location>
        <begin position="368"/>
        <end position="383"/>
    </location>
</feature>
<feature type="compositionally biased region" description="Low complexity" evidence="1">
    <location>
        <begin position="113"/>
        <end position="124"/>
    </location>
</feature>
<dbReference type="SMART" id="SM00731">
    <property type="entry name" value="SprT"/>
    <property type="match status" value="1"/>
</dbReference>
<protein>
    <recommendedName>
        <fullName evidence="2">SprT-like domain-containing protein</fullName>
    </recommendedName>
</protein>
<feature type="compositionally biased region" description="Low complexity" evidence="1">
    <location>
        <begin position="280"/>
        <end position="293"/>
    </location>
</feature>
<feature type="compositionally biased region" description="Basic and acidic residues" evidence="1">
    <location>
        <begin position="190"/>
        <end position="205"/>
    </location>
</feature>
<dbReference type="PANTHER" id="PTHR23099">
    <property type="entry name" value="TRANSCRIPTIONAL REGULATOR"/>
    <property type="match status" value="1"/>
</dbReference>
<dbReference type="GO" id="GO:0005634">
    <property type="term" value="C:nucleus"/>
    <property type="evidence" value="ECO:0007669"/>
    <property type="project" value="TreeGrafter"/>
</dbReference>
<gene>
    <name evidence="3" type="ORF">OHK93_000145</name>
</gene>
<feature type="domain" description="SprT-like" evidence="2">
    <location>
        <begin position="320"/>
        <end position="499"/>
    </location>
</feature>
<feature type="compositionally biased region" description="Basic and acidic residues" evidence="1">
    <location>
        <begin position="57"/>
        <end position="82"/>
    </location>
</feature>
<proteinExistence type="predicted"/>
<evidence type="ECO:0000256" key="1">
    <source>
        <dbReference type="SAM" id="MobiDB-lite"/>
    </source>
</evidence>